<evidence type="ECO:0000313" key="2">
    <source>
        <dbReference type="Proteomes" id="UP000050482"/>
    </source>
</evidence>
<protein>
    <recommendedName>
        <fullName evidence="3">DUF2785 domain-containing protein</fullName>
    </recommendedName>
</protein>
<dbReference type="OrthoDB" id="7619731at2"/>
<reference evidence="1 2" key="1">
    <citation type="submission" date="2015-09" db="EMBL/GenBank/DDBJ databases">
        <title>Draft genome sequence of Alicyclobacillus ferrooxydans DSM 22381.</title>
        <authorList>
            <person name="Hemp J."/>
        </authorList>
    </citation>
    <scope>NUCLEOTIDE SEQUENCE [LARGE SCALE GENOMIC DNA]</scope>
    <source>
        <strain evidence="1 2">TC-34</strain>
    </source>
</reference>
<evidence type="ECO:0000313" key="1">
    <source>
        <dbReference type="EMBL" id="KPV44502.1"/>
    </source>
</evidence>
<keyword evidence="2" id="KW-1185">Reference proteome</keyword>
<sequence length="280" mass="31871">MTRESDQWQDRKFLREIIESNQLPPVEEAGRFARKLMQNLGSPDPELRDDLTYRLMGMLVVEGHLEFADHEELLWMATDAEHLFLGIGESGTDTVFMRSFSVLMVPLLLAHGEHAHVFSTSAVEEVANRLLRYATTERDWRGYIPDKGWAHSVAHTADALMACGTHPAATKELGARILQGIKHLSMVPHPLGYLEDDRLAFAAFSIIHHNKTASANIQRWLDSFQLVTDQNNDGDETLCGANAEHFLRSLYFRFLHADRTSSWIDRIVEALARFDIYLLN</sequence>
<proteinExistence type="predicted"/>
<evidence type="ECO:0008006" key="3">
    <source>
        <dbReference type="Google" id="ProtNLM"/>
    </source>
</evidence>
<gene>
    <name evidence="1" type="ORF">AN477_06775</name>
</gene>
<accession>A0A0P9GTJ0</accession>
<dbReference type="EMBL" id="LJCO01000032">
    <property type="protein sequence ID" value="KPV44502.1"/>
    <property type="molecule type" value="Genomic_DNA"/>
</dbReference>
<dbReference type="Proteomes" id="UP000050482">
    <property type="component" value="Unassembled WGS sequence"/>
</dbReference>
<name>A0A0P9GTJ0_9BACL</name>
<dbReference type="Pfam" id="PF10978">
    <property type="entry name" value="DUF2785"/>
    <property type="match status" value="1"/>
</dbReference>
<dbReference type="InterPro" id="IPR021247">
    <property type="entry name" value="DUF2785"/>
</dbReference>
<dbReference type="PATRIC" id="fig|471514.4.peg.4716"/>
<dbReference type="STRING" id="471514.AN477_06775"/>
<dbReference type="RefSeq" id="WP_054968419.1">
    <property type="nucleotide sequence ID" value="NZ_LJCO01000032.1"/>
</dbReference>
<organism evidence="1 2">
    <name type="scientific">Alicyclobacillus ferrooxydans</name>
    <dbReference type="NCBI Taxonomy" id="471514"/>
    <lineage>
        <taxon>Bacteria</taxon>
        <taxon>Bacillati</taxon>
        <taxon>Bacillota</taxon>
        <taxon>Bacilli</taxon>
        <taxon>Bacillales</taxon>
        <taxon>Alicyclobacillaceae</taxon>
        <taxon>Alicyclobacillus</taxon>
    </lineage>
</organism>
<comment type="caution">
    <text evidence="1">The sequence shown here is derived from an EMBL/GenBank/DDBJ whole genome shotgun (WGS) entry which is preliminary data.</text>
</comment>
<dbReference type="AlphaFoldDB" id="A0A0P9GTJ0"/>